<accession>A0A7W7B3C4</accession>
<gene>
    <name evidence="3" type="ORF">GGQ98_002899</name>
</gene>
<sequence>MPIIFSRMGPIELLGVAASLSLLAGWRLYATVFAAGVAMRFGILDLPQHLQSLDVFASPWVIGIAAIGLVVEFFADKIAWLDSIWDAIHTAIRPLGGALIALAVIDAGDPAWQVAAFLLGGGAAFVSHSAKASGRAVVNASPEPFSNVIVSGVEDVLAIGGLTLTLVDPVLAGIVAVSLLAVTLLLLYASWRILKRIDVVLRKL</sequence>
<evidence type="ECO:0000259" key="2">
    <source>
        <dbReference type="Pfam" id="PF13548"/>
    </source>
</evidence>
<evidence type="ECO:0000313" key="4">
    <source>
        <dbReference type="Proteomes" id="UP000566324"/>
    </source>
</evidence>
<reference evidence="3 4" key="1">
    <citation type="submission" date="2020-08" db="EMBL/GenBank/DDBJ databases">
        <title>Genomic Encyclopedia of Type Strains, Phase IV (KMG-IV): sequencing the most valuable type-strain genomes for metagenomic binning, comparative biology and taxonomic classification.</title>
        <authorList>
            <person name="Goeker M."/>
        </authorList>
    </citation>
    <scope>NUCLEOTIDE SEQUENCE [LARGE SCALE GENOMIC DNA]</scope>
    <source>
        <strain evidence="3 4">DSM 17328</strain>
    </source>
</reference>
<feature type="transmembrane region" description="Helical" evidence="1">
    <location>
        <begin position="58"/>
        <end position="75"/>
    </location>
</feature>
<comment type="caution">
    <text evidence="3">The sequence shown here is derived from an EMBL/GenBank/DDBJ whole genome shotgun (WGS) entry which is preliminary data.</text>
</comment>
<dbReference type="RefSeq" id="WP_341534221.1">
    <property type="nucleotide sequence ID" value="NZ_JACHNZ010000038.1"/>
</dbReference>
<organism evidence="3 4">
    <name type="scientific">Sphingosinicella soli</name>
    <dbReference type="NCBI Taxonomy" id="333708"/>
    <lineage>
        <taxon>Bacteria</taxon>
        <taxon>Pseudomonadati</taxon>
        <taxon>Pseudomonadota</taxon>
        <taxon>Alphaproteobacteria</taxon>
        <taxon>Sphingomonadales</taxon>
        <taxon>Sphingosinicellaceae</taxon>
        <taxon>Sphingosinicella</taxon>
    </lineage>
</organism>
<keyword evidence="1" id="KW-1133">Transmembrane helix</keyword>
<dbReference type="InterPro" id="IPR025196">
    <property type="entry name" value="DUF4126"/>
</dbReference>
<keyword evidence="1" id="KW-0472">Membrane</keyword>
<dbReference type="AlphaFoldDB" id="A0A7W7B3C4"/>
<evidence type="ECO:0000313" key="3">
    <source>
        <dbReference type="EMBL" id="MBB4633267.1"/>
    </source>
</evidence>
<dbReference type="Pfam" id="PF13548">
    <property type="entry name" value="DUF4126"/>
    <property type="match status" value="1"/>
</dbReference>
<feature type="domain" description="DUF4126" evidence="2">
    <location>
        <begin position="15"/>
        <end position="187"/>
    </location>
</feature>
<keyword evidence="4" id="KW-1185">Reference proteome</keyword>
<name>A0A7W7B3C4_9SPHN</name>
<proteinExistence type="predicted"/>
<feature type="transmembrane region" description="Helical" evidence="1">
    <location>
        <begin position="170"/>
        <end position="194"/>
    </location>
</feature>
<keyword evidence="1" id="KW-0812">Transmembrane</keyword>
<evidence type="ECO:0000256" key="1">
    <source>
        <dbReference type="SAM" id="Phobius"/>
    </source>
</evidence>
<protein>
    <recommendedName>
        <fullName evidence="2">DUF4126 domain-containing protein</fullName>
    </recommendedName>
</protein>
<dbReference type="EMBL" id="JACHNZ010000038">
    <property type="protein sequence ID" value="MBB4633267.1"/>
    <property type="molecule type" value="Genomic_DNA"/>
</dbReference>
<dbReference type="Proteomes" id="UP000566324">
    <property type="component" value="Unassembled WGS sequence"/>
</dbReference>